<gene>
    <name evidence="1" type="ORF">NPA36_01130</name>
</gene>
<evidence type="ECO:0000313" key="1">
    <source>
        <dbReference type="EMBL" id="MCQ9209169.1"/>
    </source>
</evidence>
<accession>A0ABT1WKU2</accession>
<reference evidence="1" key="2">
    <citation type="journal article" date="2023" name="Curr. Microbiol.">
        <title>Granulicatella seriolae sp. nov., a Novel Facultative Anaerobe Isolated from Yellowtail Marine Fish.</title>
        <authorList>
            <person name="Lee M."/>
            <person name="Choi Y.J."/>
            <person name="Farooq A."/>
            <person name="Jeong J.B."/>
            <person name="Jung M.Y."/>
        </authorList>
    </citation>
    <scope>NUCLEOTIDE SEQUENCE</scope>
    <source>
        <strain evidence="1">S8</strain>
    </source>
</reference>
<sequence>MQQGIADIAKIHEILEKKTANDISKGTGISLSSIKKLKSGERSIEKLNLKDAIVLTNFAVGNTSAEIEIWQRKYIVEGSE</sequence>
<dbReference type="Proteomes" id="UP001059480">
    <property type="component" value="Unassembled WGS sequence"/>
</dbReference>
<name>A0ABT1WKU2_9LACT</name>
<organism evidence="1 2">
    <name type="scientific">Granulicatella seriolae</name>
    <dbReference type="NCBI Taxonomy" id="2967226"/>
    <lineage>
        <taxon>Bacteria</taxon>
        <taxon>Bacillati</taxon>
        <taxon>Bacillota</taxon>
        <taxon>Bacilli</taxon>
        <taxon>Lactobacillales</taxon>
        <taxon>Carnobacteriaceae</taxon>
        <taxon>Granulicatella</taxon>
    </lineage>
</organism>
<reference evidence="1" key="3">
    <citation type="journal article" date="2023" name="Microbiol. Resour. Announc.">
        <title>Draft Genome Sequence of Granulicatella sp. Strain S8, Isolated from a Marine Fish, Seriola quinqueradiata.</title>
        <authorList>
            <person name="Lee M."/>
            <person name="Farooq A."/>
            <person name="Jeong J.B."/>
            <person name="Jung M.Y."/>
        </authorList>
    </citation>
    <scope>NUCLEOTIDE SEQUENCE</scope>
    <source>
        <strain evidence="1">S8</strain>
    </source>
</reference>
<dbReference type="RefSeq" id="WP_256944278.1">
    <property type="nucleotide sequence ID" value="NZ_JANHNZ010000001.1"/>
</dbReference>
<keyword evidence="2" id="KW-1185">Reference proteome</keyword>
<dbReference type="EMBL" id="JANHNZ010000001">
    <property type="protein sequence ID" value="MCQ9209169.1"/>
    <property type="molecule type" value="Genomic_DNA"/>
</dbReference>
<protein>
    <recommendedName>
        <fullName evidence="3">XRE family transcriptional regulator</fullName>
    </recommendedName>
</protein>
<evidence type="ECO:0008006" key="3">
    <source>
        <dbReference type="Google" id="ProtNLM"/>
    </source>
</evidence>
<proteinExistence type="predicted"/>
<evidence type="ECO:0000313" key="2">
    <source>
        <dbReference type="Proteomes" id="UP001059480"/>
    </source>
</evidence>
<comment type="caution">
    <text evidence="1">The sequence shown here is derived from an EMBL/GenBank/DDBJ whole genome shotgun (WGS) entry which is preliminary data.</text>
</comment>
<reference evidence="1" key="1">
    <citation type="submission" date="2022-07" db="EMBL/GenBank/DDBJ databases">
        <authorList>
            <person name="Jung M.-Y."/>
            <person name="Lee M."/>
        </authorList>
    </citation>
    <scope>NUCLEOTIDE SEQUENCE</scope>
    <source>
        <strain evidence="1">S8</strain>
    </source>
</reference>